<evidence type="ECO:0000313" key="2">
    <source>
        <dbReference type="Proteomes" id="UP000241238"/>
    </source>
</evidence>
<protein>
    <submittedName>
        <fullName evidence="1">Uncharacterized protein</fullName>
    </submittedName>
</protein>
<name>A0ABN5JM77_FUSVA</name>
<proteinExistence type="predicted"/>
<keyword evidence="2" id="KW-1185">Reference proteome</keyword>
<accession>A0ABN5JM77</accession>
<gene>
    <name evidence="1" type="ORF">C4N18_14355</name>
</gene>
<dbReference type="Proteomes" id="UP000241238">
    <property type="component" value="Chromosome"/>
</dbReference>
<dbReference type="EMBL" id="CP028103">
    <property type="protein sequence ID" value="AVQ32349.1"/>
    <property type="molecule type" value="Genomic_DNA"/>
</dbReference>
<reference evidence="2" key="1">
    <citation type="journal article" date="2018" name="MSphere">
        <title>Fusobacterium Genomics Using MinION and Illumina Sequencing Enables Genome Completion and Correction.</title>
        <authorList>
            <person name="Todd S.M."/>
            <person name="Settlage R.E."/>
            <person name="Lahmers K.K."/>
            <person name="Slade D.J."/>
        </authorList>
    </citation>
    <scope>NUCLEOTIDE SEQUENCE [LARGE SCALE GENOMIC DNA]</scope>
    <source>
        <strain evidence="2">ATCC 27725</strain>
    </source>
</reference>
<evidence type="ECO:0000313" key="1">
    <source>
        <dbReference type="EMBL" id="AVQ32349.1"/>
    </source>
</evidence>
<sequence>MIILREILRKGEIKVQNCLLKKEIQNLSENLKKRQELDRELKESLNSFFNLIDEKAKNKEIALSPSEWNTLGSLAYASTESTENLTQFTNFLLEKF</sequence>
<organism evidence="1 2">
    <name type="scientific">Fusobacterium varium ATCC 27725</name>
    <dbReference type="NCBI Taxonomy" id="469618"/>
    <lineage>
        <taxon>Bacteria</taxon>
        <taxon>Fusobacteriati</taxon>
        <taxon>Fusobacteriota</taxon>
        <taxon>Fusobacteriia</taxon>
        <taxon>Fusobacteriales</taxon>
        <taxon>Fusobacteriaceae</taxon>
        <taxon>Fusobacterium</taxon>
    </lineage>
</organism>